<dbReference type="InterPro" id="IPR050179">
    <property type="entry name" value="Trans_hexapeptide_repeat"/>
</dbReference>
<dbReference type="InterPro" id="IPR041561">
    <property type="entry name" value="PglD_N"/>
</dbReference>
<dbReference type="EMBL" id="JAMDKF010000008">
    <property type="protein sequence ID" value="MEE6041289.1"/>
    <property type="molecule type" value="Genomic_DNA"/>
</dbReference>
<dbReference type="InterPro" id="IPR018357">
    <property type="entry name" value="Hexapep_transf_CS"/>
</dbReference>
<keyword evidence="3" id="KW-0677">Repeat</keyword>
<dbReference type="PANTHER" id="PTHR43300">
    <property type="entry name" value="ACETYLTRANSFERASE"/>
    <property type="match status" value="1"/>
</dbReference>
<dbReference type="SUPFAM" id="SSF51161">
    <property type="entry name" value="Trimeric LpxA-like enzymes"/>
    <property type="match status" value="1"/>
</dbReference>
<keyword evidence="9" id="KW-1185">Reference proteome</keyword>
<gene>
    <name evidence="7" type="primary">nnaD_1</name>
    <name evidence="6" type="ORF">M5S13_05235</name>
    <name evidence="7" type="ORF">NCTC11296_02052</name>
</gene>
<proteinExistence type="inferred from homology"/>
<reference evidence="6" key="3">
    <citation type="submission" date="2022-05" db="EMBL/GenBank/DDBJ databases">
        <authorList>
            <person name="Chen Y."/>
            <person name="Zhu J."/>
            <person name="Zhu K."/>
        </authorList>
    </citation>
    <scope>NUCLEOTIDE SEQUENCE</scope>
    <source>
        <strain evidence="6">AV25</strain>
    </source>
</reference>
<dbReference type="EMBL" id="UGHK01000002">
    <property type="protein sequence ID" value="STO72131.1"/>
    <property type="molecule type" value="Genomic_DNA"/>
</dbReference>
<dbReference type="Gene3D" id="2.160.10.10">
    <property type="entry name" value="Hexapeptide repeat proteins"/>
    <property type="match status" value="1"/>
</dbReference>
<dbReference type="PANTHER" id="PTHR43300:SF7">
    <property type="entry name" value="UDP-N-ACETYLBACILLOSAMINE N-ACETYLTRANSFERASE"/>
    <property type="match status" value="1"/>
</dbReference>
<reference evidence="6 9" key="2">
    <citation type="journal article" date="2022" name="Front. Microbiol.">
        <title>Commensal bacteria contribute to the growth of multidrug-resistant Avibacterium paragallinarum in chickens.</title>
        <authorList>
            <person name="Zhu J."/>
            <person name="Chen Y."/>
            <person name="Wu Y."/>
            <person name="Wang Y."/>
            <person name="Zhu K."/>
        </authorList>
    </citation>
    <scope>NUCLEOTIDE SEQUENCE [LARGE SCALE GENOMIC DNA]</scope>
    <source>
        <strain evidence="6 9">AV25</strain>
    </source>
</reference>
<evidence type="ECO:0000259" key="5">
    <source>
        <dbReference type="Pfam" id="PF17836"/>
    </source>
</evidence>
<dbReference type="EC" id="2.7.7.43" evidence="7"/>
<reference evidence="7 8" key="1">
    <citation type="submission" date="2018-06" db="EMBL/GenBank/DDBJ databases">
        <authorList>
            <consortium name="Pathogen Informatics"/>
            <person name="Doyle S."/>
        </authorList>
    </citation>
    <scope>NUCLEOTIDE SEQUENCE [LARGE SCALE GENOMIC DNA]</scope>
    <source>
        <strain evidence="7 8">NCTC11296</strain>
    </source>
</reference>
<accession>A0A377IAD1</accession>
<evidence type="ECO:0000313" key="9">
    <source>
        <dbReference type="Proteomes" id="UP001347884"/>
    </source>
</evidence>
<dbReference type="CDD" id="cd03360">
    <property type="entry name" value="LbH_AT_putative"/>
    <property type="match status" value="1"/>
</dbReference>
<comment type="similarity">
    <text evidence="1">Belongs to the transferase hexapeptide repeat family.</text>
</comment>
<keyword evidence="7" id="KW-0548">Nucleotidyltransferase</keyword>
<dbReference type="InterPro" id="IPR020019">
    <property type="entry name" value="AcTrfase_PglD-like"/>
</dbReference>
<evidence type="ECO:0000313" key="6">
    <source>
        <dbReference type="EMBL" id="MEE6041289.1"/>
    </source>
</evidence>
<organism evidence="7 8">
    <name type="scientific">Avibacterium paragallinarum</name>
    <name type="common">Haemophilus gallinarum</name>
    <dbReference type="NCBI Taxonomy" id="728"/>
    <lineage>
        <taxon>Bacteria</taxon>
        <taxon>Pseudomonadati</taxon>
        <taxon>Pseudomonadota</taxon>
        <taxon>Gammaproteobacteria</taxon>
        <taxon>Pasteurellales</taxon>
        <taxon>Pasteurellaceae</taxon>
        <taxon>Avibacterium</taxon>
    </lineage>
</organism>
<evidence type="ECO:0000256" key="4">
    <source>
        <dbReference type="PIRSR" id="PIRSR620019-2"/>
    </source>
</evidence>
<dbReference type="Proteomes" id="UP000254465">
    <property type="component" value="Unassembled WGS sequence"/>
</dbReference>
<dbReference type="InterPro" id="IPR011004">
    <property type="entry name" value="Trimer_LpxA-like_sf"/>
</dbReference>
<dbReference type="Gene3D" id="3.40.50.20">
    <property type="match status" value="1"/>
</dbReference>
<dbReference type="PROSITE" id="PS00101">
    <property type="entry name" value="HEXAPEP_TRANSFERASES"/>
    <property type="match status" value="1"/>
</dbReference>
<dbReference type="GeneID" id="66255706"/>
<sequence>MIRKKVLFIGAGGYAKSVLDSLDKDKFELIGFIDNFQNIGNHHLGYPIIANNIETLPNRQDYEYFISIGDNTHRVRHFINLMKFGCKLINVIDKTALISDGSTLGIGVFVGKYAIINNGTSIGNNVIINTKSLVEHGCIVEDHCNISTNATLNGDVIVESASFVGSSSVINGQLRVGTHSIVGSGAVVVKNVTPYTIVAGVPAKHIRNIK</sequence>
<dbReference type="GO" id="GO:0008781">
    <property type="term" value="F:N-acylneuraminate cytidylyltransferase activity"/>
    <property type="evidence" value="ECO:0007669"/>
    <property type="project" value="UniProtKB-EC"/>
</dbReference>
<evidence type="ECO:0000256" key="3">
    <source>
        <dbReference type="ARBA" id="ARBA00022737"/>
    </source>
</evidence>
<dbReference type="NCBIfam" id="TIGR03570">
    <property type="entry name" value="NeuD_NnaD"/>
    <property type="match status" value="1"/>
</dbReference>
<evidence type="ECO:0000313" key="7">
    <source>
        <dbReference type="EMBL" id="STO72131.1"/>
    </source>
</evidence>
<dbReference type="GO" id="GO:0047200">
    <property type="term" value="F:tetrahydrodipicolinate N-acetyltransferase activity"/>
    <property type="evidence" value="ECO:0007669"/>
    <property type="project" value="UniProtKB-EC"/>
</dbReference>
<feature type="domain" description="PglD N-terminal" evidence="5">
    <location>
        <begin position="5"/>
        <end position="77"/>
    </location>
</feature>
<dbReference type="Proteomes" id="UP001347884">
    <property type="component" value="Unassembled WGS sequence"/>
</dbReference>
<keyword evidence="7" id="KW-0012">Acyltransferase</keyword>
<keyword evidence="2 7" id="KW-0808">Transferase</keyword>
<evidence type="ECO:0000256" key="2">
    <source>
        <dbReference type="ARBA" id="ARBA00022679"/>
    </source>
</evidence>
<dbReference type="RefSeq" id="WP_017805869.1">
    <property type="nucleotide sequence ID" value="NZ_CP034110.1"/>
</dbReference>
<feature type="binding site" evidence="4">
    <location>
        <position position="69"/>
    </location>
    <ligand>
        <name>substrate</name>
    </ligand>
</feature>
<evidence type="ECO:0000313" key="8">
    <source>
        <dbReference type="Proteomes" id="UP000254465"/>
    </source>
</evidence>
<name>A0A377IAD1_AVIPA</name>
<dbReference type="EC" id="2.3.1.89" evidence="7"/>
<dbReference type="Pfam" id="PF17836">
    <property type="entry name" value="PglD_N"/>
    <property type="match status" value="1"/>
</dbReference>
<dbReference type="AlphaFoldDB" id="A0A377IAD1"/>
<evidence type="ECO:0000256" key="1">
    <source>
        <dbReference type="ARBA" id="ARBA00007274"/>
    </source>
</evidence>
<protein>
    <submittedName>
        <fullName evidence="6">Acetyltransferase</fullName>
    </submittedName>
    <submittedName>
        <fullName evidence="7">Nnad</fullName>
        <ecNumber evidence="7">2.3.1.89</ecNumber>
        <ecNumber evidence="7">2.7.7.43</ecNumber>
    </submittedName>
</protein>